<evidence type="ECO:0000313" key="2">
    <source>
        <dbReference type="Proteomes" id="UP000289738"/>
    </source>
</evidence>
<name>A0A444Z029_ARAHY</name>
<dbReference type="PANTHER" id="PTHR33132:SF124">
    <property type="entry name" value="SWIM-TYPE DOMAIN-CONTAINING PROTEIN"/>
    <property type="match status" value="1"/>
</dbReference>
<protein>
    <submittedName>
        <fullName evidence="1">Uncharacterized protein</fullName>
    </submittedName>
</protein>
<reference evidence="1 2" key="1">
    <citation type="submission" date="2019-01" db="EMBL/GenBank/DDBJ databases">
        <title>Sequencing of cultivated peanut Arachis hypogaea provides insights into genome evolution and oil improvement.</title>
        <authorList>
            <person name="Chen X."/>
        </authorList>
    </citation>
    <scope>NUCLEOTIDE SEQUENCE [LARGE SCALE GENOMIC DNA]</scope>
    <source>
        <strain evidence="2">cv. Fuhuasheng</strain>
        <tissue evidence="1">Leaves</tissue>
    </source>
</reference>
<evidence type="ECO:0000313" key="1">
    <source>
        <dbReference type="EMBL" id="RYR07516.1"/>
    </source>
</evidence>
<comment type="caution">
    <text evidence="1">The sequence shown here is derived from an EMBL/GenBank/DDBJ whole genome shotgun (WGS) entry which is preliminary data.</text>
</comment>
<dbReference type="AlphaFoldDB" id="A0A444Z029"/>
<sequence length="85" mass="9665">MCYPGDPYVSQEGLDVVHRRWVVFQVETAARHAQRAMMTTTQARGGDSSGENGLMKRCVCSPSQHPGSFRCRQHHAEYVWRGRTN</sequence>
<dbReference type="PANTHER" id="PTHR33132">
    <property type="entry name" value="OSJNBB0118P14.9 PROTEIN"/>
    <property type="match status" value="1"/>
</dbReference>
<dbReference type="Proteomes" id="UP000289738">
    <property type="component" value="Chromosome B05"/>
</dbReference>
<dbReference type="Gramene" id="arahy.Tifrunner.gnm2.ann2.Ah15g455600.1">
    <property type="protein sequence ID" value="arahy.Tifrunner.gnm2.ann2.Ah15g455600.1-CDS-1"/>
    <property type="gene ID" value="arahy.Tifrunner.gnm2.ann2.Ah15g455600"/>
</dbReference>
<dbReference type="EMBL" id="SDMP01000015">
    <property type="protein sequence ID" value="RYR07516.1"/>
    <property type="molecule type" value="Genomic_DNA"/>
</dbReference>
<keyword evidence="2" id="KW-1185">Reference proteome</keyword>
<accession>A0A444Z029</accession>
<gene>
    <name evidence="1" type="ORF">Ahy_B05g074881</name>
</gene>
<organism evidence="1 2">
    <name type="scientific">Arachis hypogaea</name>
    <name type="common">Peanut</name>
    <dbReference type="NCBI Taxonomy" id="3818"/>
    <lineage>
        <taxon>Eukaryota</taxon>
        <taxon>Viridiplantae</taxon>
        <taxon>Streptophyta</taxon>
        <taxon>Embryophyta</taxon>
        <taxon>Tracheophyta</taxon>
        <taxon>Spermatophyta</taxon>
        <taxon>Magnoliopsida</taxon>
        <taxon>eudicotyledons</taxon>
        <taxon>Gunneridae</taxon>
        <taxon>Pentapetalae</taxon>
        <taxon>rosids</taxon>
        <taxon>fabids</taxon>
        <taxon>Fabales</taxon>
        <taxon>Fabaceae</taxon>
        <taxon>Papilionoideae</taxon>
        <taxon>50 kb inversion clade</taxon>
        <taxon>dalbergioids sensu lato</taxon>
        <taxon>Dalbergieae</taxon>
        <taxon>Pterocarpus clade</taxon>
        <taxon>Arachis</taxon>
    </lineage>
</organism>
<proteinExistence type="predicted"/>